<dbReference type="EMBL" id="OZ034813">
    <property type="protein sequence ID" value="CAL1357159.1"/>
    <property type="molecule type" value="Genomic_DNA"/>
</dbReference>
<gene>
    <name evidence="2" type="ORF">LTRI10_LOCUS4813</name>
</gene>
<evidence type="ECO:0000256" key="1">
    <source>
        <dbReference type="SAM" id="MobiDB-lite"/>
    </source>
</evidence>
<dbReference type="Proteomes" id="UP001497516">
    <property type="component" value="Chromosome 1"/>
</dbReference>
<dbReference type="AlphaFoldDB" id="A0AAV2CKR2"/>
<protein>
    <submittedName>
        <fullName evidence="2">Uncharacterized protein</fullName>
    </submittedName>
</protein>
<proteinExistence type="predicted"/>
<sequence>MARVAPRWAKCNCSSSGGDSAACNKCGSGQPTAKSRRGKEQLNFSATIPTLQVGGPRRLLQRVELVRGPHPKPNLVANQVVVARNKKKESAGSAELG</sequence>
<evidence type="ECO:0000313" key="3">
    <source>
        <dbReference type="Proteomes" id="UP001497516"/>
    </source>
</evidence>
<evidence type="ECO:0000313" key="2">
    <source>
        <dbReference type="EMBL" id="CAL1357159.1"/>
    </source>
</evidence>
<organism evidence="2 3">
    <name type="scientific">Linum trigynum</name>
    <dbReference type="NCBI Taxonomy" id="586398"/>
    <lineage>
        <taxon>Eukaryota</taxon>
        <taxon>Viridiplantae</taxon>
        <taxon>Streptophyta</taxon>
        <taxon>Embryophyta</taxon>
        <taxon>Tracheophyta</taxon>
        <taxon>Spermatophyta</taxon>
        <taxon>Magnoliopsida</taxon>
        <taxon>eudicotyledons</taxon>
        <taxon>Gunneridae</taxon>
        <taxon>Pentapetalae</taxon>
        <taxon>rosids</taxon>
        <taxon>fabids</taxon>
        <taxon>Malpighiales</taxon>
        <taxon>Linaceae</taxon>
        <taxon>Linum</taxon>
    </lineage>
</organism>
<name>A0AAV2CKR2_9ROSI</name>
<feature type="region of interest" description="Disordered" evidence="1">
    <location>
        <begin position="15"/>
        <end position="40"/>
    </location>
</feature>
<reference evidence="2 3" key="1">
    <citation type="submission" date="2024-04" db="EMBL/GenBank/DDBJ databases">
        <authorList>
            <person name="Fracassetti M."/>
        </authorList>
    </citation>
    <scope>NUCLEOTIDE SEQUENCE [LARGE SCALE GENOMIC DNA]</scope>
</reference>
<keyword evidence="3" id="KW-1185">Reference proteome</keyword>
<accession>A0AAV2CKR2</accession>